<evidence type="ECO:0000313" key="2">
    <source>
        <dbReference type="EMBL" id="OQX32892.1"/>
    </source>
</evidence>
<evidence type="ECO:0000256" key="1">
    <source>
        <dbReference type="SAM" id="SignalP"/>
    </source>
</evidence>
<keyword evidence="1" id="KW-0732">Signal</keyword>
<accession>A0A657PIL0</accession>
<dbReference type="EMBL" id="MUIE01000356">
    <property type="protein sequence ID" value="OQX32892.1"/>
    <property type="molecule type" value="Genomic_DNA"/>
</dbReference>
<gene>
    <name evidence="2" type="ORF">B0D84_05455</name>
</gene>
<dbReference type="AlphaFoldDB" id="A0A657PIL0"/>
<reference evidence="2" key="1">
    <citation type="submission" date="2017-02" db="EMBL/GenBank/DDBJ databases">
        <title>Novel co-symbiosis in the unique lucinid bivalve Phacoides pectinatus.</title>
        <authorList>
            <person name="Lim S.J."/>
            <person name="Davis B.G."/>
            <person name="Gill D.E."/>
            <person name="Engel A.S."/>
            <person name="Anderson L.C."/>
            <person name="Campbell B.J."/>
        </authorList>
    </citation>
    <scope>NUCLEOTIDE SEQUENCE [LARGE SCALE GENOMIC DNA]</scope>
    <source>
        <strain evidence="2">LUC13016_P6</strain>
    </source>
</reference>
<evidence type="ECO:0000313" key="3">
    <source>
        <dbReference type="Proteomes" id="UP000243361"/>
    </source>
</evidence>
<comment type="caution">
    <text evidence="2">The sequence shown here is derived from an EMBL/GenBank/DDBJ whole genome shotgun (WGS) entry which is preliminary data.</text>
</comment>
<feature type="non-terminal residue" evidence="2">
    <location>
        <position position="60"/>
    </location>
</feature>
<proteinExistence type="predicted"/>
<organism evidence="2 3">
    <name type="scientific">Candidatus Sedimenticola endophacoides</name>
    <dbReference type="NCBI Taxonomy" id="2548426"/>
    <lineage>
        <taxon>Bacteria</taxon>
        <taxon>Pseudomonadati</taxon>
        <taxon>Pseudomonadota</taxon>
        <taxon>Gammaproteobacteria</taxon>
        <taxon>Chromatiales</taxon>
        <taxon>Sedimenticolaceae</taxon>
        <taxon>Sedimenticola</taxon>
    </lineage>
</organism>
<sequence>MPIRILLACLALTLAATARAELATTPAQLHDMPRQYRLDGVVEAVNQSTVSAQTQGQVQE</sequence>
<keyword evidence="3" id="KW-1185">Reference proteome</keyword>
<protein>
    <recommendedName>
        <fullName evidence="4">Efflux transporter periplasmic adaptor subunit</fullName>
    </recommendedName>
</protein>
<feature type="chain" id="PRO_5024930012" description="Efflux transporter periplasmic adaptor subunit" evidence="1">
    <location>
        <begin position="21"/>
        <end position="60"/>
    </location>
</feature>
<feature type="signal peptide" evidence="1">
    <location>
        <begin position="1"/>
        <end position="20"/>
    </location>
</feature>
<dbReference type="Proteomes" id="UP000243361">
    <property type="component" value="Unassembled WGS sequence"/>
</dbReference>
<name>A0A657PIL0_9GAMM</name>
<evidence type="ECO:0008006" key="4">
    <source>
        <dbReference type="Google" id="ProtNLM"/>
    </source>
</evidence>